<reference evidence="4" key="1">
    <citation type="submission" date="2018-05" db="EMBL/GenBank/DDBJ databases">
        <title>Draft genome of Mucuna pruriens seed.</title>
        <authorList>
            <person name="Nnadi N.E."/>
            <person name="Vos R."/>
            <person name="Hasami M.H."/>
            <person name="Devisetty U.K."/>
            <person name="Aguiy J.C."/>
        </authorList>
    </citation>
    <scope>NUCLEOTIDE SEQUENCE [LARGE SCALE GENOMIC DNA]</scope>
    <source>
        <strain evidence="4">JCA_2017</strain>
    </source>
</reference>
<dbReference type="PANTHER" id="PTHR48475">
    <property type="entry name" value="RIBONUCLEASE H"/>
    <property type="match status" value="1"/>
</dbReference>
<dbReference type="SUPFAM" id="SSF56672">
    <property type="entry name" value="DNA/RNA polymerases"/>
    <property type="match status" value="1"/>
</dbReference>
<evidence type="ECO:0000313" key="4">
    <source>
        <dbReference type="EMBL" id="RDY02848.1"/>
    </source>
</evidence>
<gene>
    <name evidence="4" type="ORF">CR513_13648</name>
</gene>
<dbReference type="InterPro" id="IPR012337">
    <property type="entry name" value="RNaseH-like_sf"/>
</dbReference>
<dbReference type="Pfam" id="PF17919">
    <property type="entry name" value="RT_RNaseH_2"/>
    <property type="match status" value="1"/>
</dbReference>
<dbReference type="GO" id="GO:0004523">
    <property type="term" value="F:RNA-DNA hybrid ribonuclease activity"/>
    <property type="evidence" value="ECO:0007669"/>
    <property type="project" value="InterPro"/>
</dbReference>
<sequence length="339" mass="38724">MRLNLDKCVFVVQGEKFLGSMLTRRGVEANPDKCKAIIKMKSPQNMKERKHDLLSNSFASQQPSTSMKIVIRYSKTSRNSSLHPLSEHAINTVVVQEQRKKKNPVYYISKVLQEAKTRYQMIEKLVLALTTLTLLPLLYNHHPHRSPYSAGVAENRAHRWNDYIKLSEFSLKFEPRGVIKSQALVDFIVEIFPVLEEDPWWTLYINDSSDSKRRRSRHLLGRTRASASNNQAEHEALLVGLDLALKVDVRKVLCNGDSQLVLEHIKGTYQYSTSQDKIRLVSTCCQNSSSLRQVAPSSPPQDSEVPYHRRARSGKRGSCQPGMDDAYTGILAKWRYLRG</sequence>
<dbReference type="OrthoDB" id="5599418at2759"/>
<feature type="region of interest" description="Disordered" evidence="1">
    <location>
        <begin position="291"/>
        <end position="319"/>
    </location>
</feature>
<comment type="caution">
    <text evidence="4">The sequence shown here is derived from an EMBL/GenBank/DDBJ whole genome shotgun (WGS) entry which is preliminary data.</text>
</comment>
<dbReference type="Proteomes" id="UP000257109">
    <property type="component" value="Unassembled WGS sequence"/>
</dbReference>
<name>A0A371HJ67_MUCPR</name>
<dbReference type="InterPro" id="IPR041577">
    <property type="entry name" value="RT_RNaseH_2"/>
</dbReference>
<feature type="domain" description="Reverse transcriptase/retrotransposon-derived protein RNase H-like" evidence="3">
    <location>
        <begin position="85"/>
        <end position="130"/>
    </location>
</feature>
<dbReference type="Pfam" id="PF13456">
    <property type="entry name" value="RVT_3"/>
    <property type="match status" value="1"/>
</dbReference>
<dbReference type="GO" id="GO:0003676">
    <property type="term" value="F:nucleic acid binding"/>
    <property type="evidence" value="ECO:0007669"/>
    <property type="project" value="InterPro"/>
</dbReference>
<feature type="non-terminal residue" evidence="4">
    <location>
        <position position="1"/>
    </location>
</feature>
<evidence type="ECO:0008006" key="6">
    <source>
        <dbReference type="Google" id="ProtNLM"/>
    </source>
</evidence>
<dbReference type="InterPro" id="IPR036397">
    <property type="entry name" value="RNaseH_sf"/>
</dbReference>
<organism evidence="4 5">
    <name type="scientific">Mucuna pruriens</name>
    <name type="common">Velvet bean</name>
    <name type="synonym">Dolichos pruriens</name>
    <dbReference type="NCBI Taxonomy" id="157652"/>
    <lineage>
        <taxon>Eukaryota</taxon>
        <taxon>Viridiplantae</taxon>
        <taxon>Streptophyta</taxon>
        <taxon>Embryophyta</taxon>
        <taxon>Tracheophyta</taxon>
        <taxon>Spermatophyta</taxon>
        <taxon>Magnoliopsida</taxon>
        <taxon>eudicotyledons</taxon>
        <taxon>Gunneridae</taxon>
        <taxon>Pentapetalae</taxon>
        <taxon>rosids</taxon>
        <taxon>fabids</taxon>
        <taxon>Fabales</taxon>
        <taxon>Fabaceae</taxon>
        <taxon>Papilionoideae</taxon>
        <taxon>50 kb inversion clade</taxon>
        <taxon>NPAAA clade</taxon>
        <taxon>indigoferoid/millettioid clade</taxon>
        <taxon>Phaseoleae</taxon>
        <taxon>Mucuna</taxon>
    </lineage>
</organism>
<protein>
    <recommendedName>
        <fullName evidence="6">RNase H type-1 domain-containing protein</fullName>
    </recommendedName>
</protein>
<dbReference type="InterPro" id="IPR002156">
    <property type="entry name" value="RNaseH_domain"/>
</dbReference>
<evidence type="ECO:0000259" key="2">
    <source>
        <dbReference type="Pfam" id="PF13456"/>
    </source>
</evidence>
<dbReference type="SUPFAM" id="SSF53098">
    <property type="entry name" value="Ribonuclease H-like"/>
    <property type="match status" value="1"/>
</dbReference>
<evidence type="ECO:0000259" key="3">
    <source>
        <dbReference type="Pfam" id="PF17919"/>
    </source>
</evidence>
<dbReference type="GO" id="GO:0003964">
    <property type="term" value="F:RNA-directed DNA polymerase activity"/>
    <property type="evidence" value="ECO:0007669"/>
    <property type="project" value="UniProtKB-KW"/>
</dbReference>
<feature type="domain" description="RNase H type-1" evidence="2">
    <location>
        <begin position="224"/>
        <end position="284"/>
    </location>
</feature>
<dbReference type="InterPro" id="IPR043502">
    <property type="entry name" value="DNA/RNA_pol_sf"/>
</dbReference>
<dbReference type="Gene3D" id="3.30.420.10">
    <property type="entry name" value="Ribonuclease H-like superfamily/Ribonuclease H"/>
    <property type="match status" value="1"/>
</dbReference>
<keyword evidence="5" id="KW-1185">Reference proteome</keyword>
<evidence type="ECO:0000256" key="1">
    <source>
        <dbReference type="SAM" id="MobiDB-lite"/>
    </source>
</evidence>
<evidence type="ECO:0000313" key="5">
    <source>
        <dbReference type="Proteomes" id="UP000257109"/>
    </source>
</evidence>
<dbReference type="EMBL" id="QJKJ01002449">
    <property type="protein sequence ID" value="RDY02848.1"/>
    <property type="molecule type" value="Genomic_DNA"/>
</dbReference>
<proteinExistence type="predicted"/>
<dbReference type="AlphaFoldDB" id="A0A371HJ67"/>
<accession>A0A371HJ67</accession>
<dbReference type="PANTHER" id="PTHR48475:SF2">
    <property type="entry name" value="RIBONUCLEASE H"/>
    <property type="match status" value="1"/>
</dbReference>